<evidence type="ECO:0000313" key="1">
    <source>
        <dbReference type="EMBL" id="CAB4617645.1"/>
    </source>
</evidence>
<protein>
    <submittedName>
        <fullName evidence="1">Unannotated protein</fullName>
    </submittedName>
</protein>
<accession>A0A6J6I1G8</accession>
<proteinExistence type="predicted"/>
<name>A0A6J6I1G8_9ZZZZ</name>
<sequence length="91" mass="9675">MVVNRSGRRHDDETIDLFLQKSVDCLAFDGNVFVGVRDDHLVATVASGIDDSLGGAVEKDVGEVGNYDQTDGLCVAGSHRLGDGVRLVSEL</sequence>
<organism evidence="1">
    <name type="scientific">freshwater metagenome</name>
    <dbReference type="NCBI Taxonomy" id="449393"/>
    <lineage>
        <taxon>unclassified sequences</taxon>
        <taxon>metagenomes</taxon>
        <taxon>ecological metagenomes</taxon>
    </lineage>
</organism>
<gene>
    <name evidence="1" type="ORF">UFOPK1855_00791</name>
</gene>
<dbReference type="AlphaFoldDB" id="A0A6J6I1G8"/>
<reference evidence="1" key="1">
    <citation type="submission" date="2020-05" db="EMBL/GenBank/DDBJ databases">
        <authorList>
            <person name="Chiriac C."/>
            <person name="Salcher M."/>
            <person name="Ghai R."/>
            <person name="Kavagutti S V."/>
        </authorList>
    </citation>
    <scope>NUCLEOTIDE SEQUENCE</scope>
</reference>
<dbReference type="EMBL" id="CAEZUW010000130">
    <property type="protein sequence ID" value="CAB4617645.1"/>
    <property type="molecule type" value="Genomic_DNA"/>
</dbReference>